<evidence type="ECO:0000259" key="2">
    <source>
        <dbReference type="Pfam" id="PF17775"/>
    </source>
</evidence>
<dbReference type="InterPro" id="IPR048469">
    <property type="entry name" value="YchJ-like_M"/>
</dbReference>
<evidence type="ECO:0000256" key="1">
    <source>
        <dbReference type="HAMAP-Rule" id="MF_00612"/>
    </source>
</evidence>
<dbReference type="InterPro" id="IPR023006">
    <property type="entry name" value="YchJ-like"/>
</dbReference>
<comment type="similarity">
    <text evidence="1">Belongs to the UPF0225 family.</text>
</comment>
<dbReference type="PANTHER" id="PTHR33747">
    <property type="entry name" value="UPF0225 PROTEIN SCO1677"/>
    <property type="match status" value="1"/>
</dbReference>
<dbReference type="EMBL" id="VOHE01000005">
    <property type="protein sequence ID" value="TWT18451.1"/>
    <property type="molecule type" value="Genomic_DNA"/>
</dbReference>
<name>A0A5C5TW53_9GAMM</name>
<evidence type="ECO:0000313" key="4">
    <source>
        <dbReference type="Proteomes" id="UP000315949"/>
    </source>
</evidence>
<gene>
    <name evidence="3" type="ORF">FQY79_11005</name>
</gene>
<proteinExistence type="inferred from homology"/>
<dbReference type="HAMAP" id="MF_00612">
    <property type="entry name" value="UPF0225"/>
    <property type="match status" value="1"/>
</dbReference>
<sequence length="132" mass="14356">MKPVAGACDCGSGRPYGRCCGPLHAGAPAPDAEALMRSRYSAYVRGDAGYLLRSWHPSTRPATLGFDPDARKRPVWLGLQVKSHVPTGADTAEVVFVAKYRIGGGSVVRMREHSRFVREHGHWSYLDAVPPP</sequence>
<reference evidence="3 4" key="1">
    <citation type="submission" date="2019-07" db="EMBL/GenBank/DDBJ databases">
        <title>Luteimonas sp. YD-1 nov., isolated from acidic soil.</title>
        <authorList>
            <person name="Zhou J."/>
        </authorList>
    </citation>
    <scope>NUCLEOTIDE SEQUENCE [LARGE SCALE GENOMIC DNA]</scope>
    <source>
        <strain evidence="3 4">YD-1</strain>
    </source>
</reference>
<dbReference type="InterPro" id="IPR032710">
    <property type="entry name" value="NTF2-like_dom_sf"/>
</dbReference>
<dbReference type="Pfam" id="PF17775">
    <property type="entry name" value="YchJ_M-like"/>
    <property type="match status" value="1"/>
</dbReference>
<dbReference type="PANTHER" id="PTHR33747:SF1">
    <property type="entry name" value="ADENYLATE CYCLASE-ASSOCIATED CAP C-TERMINAL DOMAIN-CONTAINING PROTEIN"/>
    <property type="match status" value="1"/>
</dbReference>
<feature type="domain" description="YchJ-like middle NTF2-like" evidence="2">
    <location>
        <begin position="31"/>
        <end position="128"/>
    </location>
</feature>
<keyword evidence="4" id="KW-1185">Reference proteome</keyword>
<dbReference type="RefSeq" id="WP_146313009.1">
    <property type="nucleotide sequence ID" value="NZ_VOHE01000005.1"/>
</dbReference>
<comment type="caution">
    <text evidence="3">The sequence shown here is derived from an EMBL/GenBank/DDBJ whole genome shotgun (WGS) entry which is preliminary data.</text>
</comment>
<protein>
    <recommendedName>
        <fullName evidence="1">UPF0225 protein FQY79_11005</fullName>
    </recommendedName>
</protein>
<dbReference type="SUPFAM" id="SSF54427">
    <property type="entry name" value="NTF2-like"/>
    <property type="match status" value="1"/>
</dbReference>
<dbReference type="Gene3D" id="3.10.450.50">
    <property type="match status" value="1"/>
</dbReference>
<evidence type="ECO:0000313" key="3">
    <source>
        <dbReference type="EMBL" id="TWT18451.1"/>
    </source>
</evidence>
<dbReference type="Proteomes" id="UP000315949">
    <property type="component" value="Unassembled WGS sequence"/>
</dbReference>
<organism evidence="3 4">
    <name type="scientific">Luteimonas wenzhouensis</name>
    <dbReference type="NCBI Taxonomy" id="2599615"/>
    <lineage>
        <taxon>Bacteria</taxon>
        <taxon>Pseudomonadati</taxon>
        <taxon>Pseudomonadota</taxon>
        <taxon>Gammaproteobacteria</taxon>
        <taxon>Lysobacterales</taxon>
        <taxon>Lysobacteraceae</taxon>
        <taxon>Luteimonas</taxon>
    </lineage>
</organism>
<dbReference type="OrthoDB" id="21421at2"/>
<dbReference type="AlphaFoldDB" id="A0A5C5TW53"/>
<accession>A0A5C5TW53</accession>